<dbReference type="PANTHER" id="PTHR13318">
    <property type="entry name" value="PARTNER OF PAIRED, ISOFORM B-RELATED"/>
    <property type="match status" value="1"/>
</dbReference>
<sequence length="584" mass="63980">MHLSFRFPDGRTVGPVQCDPHMLVDDVAYRLKTQIKPTEKVYARLSWEGCWLPPCQKLSGTSVADEDVIETMWASALPLAVQGTDGQEVLPRRLPVLPRFDSSASEGVFDFLDFSGMYKLDQHLHELELLPTASLQSIQMLDIRQCGLQANYLCQLLVLMPSSLKELRASRNFIDKSVLECLCDSGFPLRVLDIGYSHCKDCSSLPRIGEVFGATLEELGVADLSKLGKPKLLADALSRCPALKVIDFTFIYRQGFSEAIFKCLGQHCPEIEAVYGYRTILPEEAVLADFLSRSRNLAHLEVSGIAGPEAILRMAELPSLRSLRLELFSSGPEMMEAVCRLKVGTLFLEFTNKAVDQDGDVVGLCGNAQSLATSFGSSPSTCLSLTVCAVDPPVLQAVGSRLHGLGPVRSHSSGHSILGALAQAPSCCVNLERLSINYFEQIEAGTLATVAGLCPLLKHLRLNADELCFQKTPIDEGVLALGRHCSRLEHVDLYDRYLEDPATTLSTAVAGWPGLRYLCVGGTTVKRWEVVDPDAKIVRALAASCPCLQEAVFIHDTPEDWSTRLKEACPLYGASWVRLPNTKP</sequence>
<evidence type="ECO:0000313" key="2">
    <source>
        <dbReference type="Proteomes" id="UP000604046"/>
    </source>
</evidence>
<dbReference type="SUPFAM" id="SSF52047">
    <property type="entry name" value="RNI-like"/>
    <property type="match status" value="1"/>
</dbReference>
<name>A0A812V916_9DINO</name>
<gene>
    <name evidence="1" type="primary">ANK1</name>
    <name evidence="1" type="ORF">SNAT2548_LOCUS34634</name>
</gene>
<dbReference type="Proteomes" id="UP000604046">
    <property type="component" value="Unassembled WGS sequence"/>
</dbReference>
<protein>
    <submittedName>
        <fullName evidence="1">ANK1 protein</fullName>
    </submittedName>
</protein>
<organism evidence="1 2">
    <name type="scientific">Symbiodinium natans</name>
    <dbReference type="NCBI Taxonomy" id="878477"/>
    <lineage>
        <taxon>Eukaryota</taxon>
        <taxon>Sar</taxon>
        <taxon>Alveolata</taxon>
        <taxon>Dinophyceae</taxon>
        <taxon>Suessiales</taxon>
        <taxon>Symbiodiniaceae</taxon>
        <taxon>Symbiodinium</taxon>
    </lineage>
</organism>
<dbReference type="GO" id="GO:0019005">
    <property type="term" value="C:SCF ubiquitin ligase complex"/>
    <property type="evidence" value="ECO:0007669"/>
    <property type="project" value="TreeGrafter"/>
</dbReference>
<comment type="caution">
    <text evidence="1">The sequence shown here is derived from an EMBL/GenBank/DDBJ whole genome shotgun (WGS) entry which is preliminary data.</text>
</comment>
<dbReference type="InterPro" id="IPR032675">
    <property type="entry name" value="LRR_dom_sf"/>
</dbReference>
<dbReference type="EMBL" id="CAJNDS010002820">
    <property type="protein sequence ID" value="CAE7609263.1"/>
    <property type="molecule type" value="Genomic_DNA"/>
</dbReference>
<dbReference type="OrthoDB" id="423607at2759"/>
<evidence type="ECO:0000313" key="1">
    <source>
        <dbReference type="EMBL" id="CAE7609263.1"/>
    </source>
</evidence>
<proteinExistence type="predicted"/>
<keyword evidence="2" id="KW-1185">Reference proteome</keyword>
<accession>A0A812V916</accession>
<dbReference type="AlphaFoldDB" id="A0A812V916"/>
<reference evidence="1" key="1">
    <citation type="submission" date="2021-02" db="EMBL/GenBank/DDBJ databases">
        <authorList>
            <person name="Dougan E. K."/>
            <person name="Rhodes N."/>
            <person name="Thang M."/>
            <person name="Chan C."/>
        </authorList>
    </citation>
    <scope>NUCLEOTIDE SEQUENCE</scope>
</reference>
<dbReference type="Gene3D" id="3.80.10.10">
    <property type="entry name" value="Ribonuclease Inhibitor"/>
    <property type="match status" value="1"/>
</dbReference>
<dbReference type="PANTHER" id="PTHR13318:SF190">
    <property type="entry name" value="PARTNER OF PAIRED, ISOFORM B"/>
    <property type="match status" value="1"/>
</dbReference>
<dbReference type="GO" id="GO:0031146">
    <property type="term" value="P:SCF-dependent proteasomal ubiquitin-dependent protein catabolic process"/>
    <property type="evidence" value="ECO:0007669"/>
    <property type="project" value="TreeGrafter"/>
</dbReference>